<evidence type="ECO:0000313" key="1">
    <source>
        <dbReference type="EnsemblPlants" id="AET2Gv20211800.1"/>
    </source>
</evidence>
<reference evidence="1" key="3">
    <citation type="journal article" date="2017" name="Nature">
        <title>Genome sequence of the progenitor of the wheat D genome Aegilops tauschii.</title>
        <authorList>
            <person name="Luo M.C."/>
            <person name="Gu Y.Q."/>
            <person name="Puiu D."/>
            <person name="Wang H."/>
            <person name="Twardziok S.O."/>
            <person name="Deal K.R."/>
            <person name="Huo N."/>
            <person name="Zhu T."/>
            <person name="Wang L."/>
            <person name="Wang Y."/>
            <person name="McGuire P.E."/>
            <person name="Liu S."/>
            <person name="Long H."/>
            <person name="Ramasamy R.K."/>
            <person name="Rodriguez J.C."/>
            <person name="Van S.L."/>
            <person name="Yuan L."/>
            <person name="Wang Z."/>
            <person name="Xia Z."/>
            <person name="Xiao L."/>
            <person name="Anderson O.D."/>
            <person name="Ouyang S."/>
            <person name="Liang Y."/>
            <person name="Zimin A.V."/>
            <person name="Pertea G."/>
            <person name="Qi P."/>
            <person name="Bennetzen J.L."/>
            <person name="Dai X."/>
            <person name="Dawson M.W."/>
            <person name="Muller H.G."/>
            <person name="Kugler K."/>
            <person name="Rivarola-Duarte L."/>
            <person name="Spannagl M."/>
            <person name="Mayer K.F.X."/>
            <person name="Lu F.H."/>
            <person name="Bevan M.W."/>
            <person name="Leroy P."/>
            <person name="Li P."/>
            <person name="You F.M."/>
            <person name="Sun Q."/>
            <person name="Liu Z."/>
            <person name="Lyons E."/>
            <person name="Wicker T."/>
            <person name="Salzberg S.L."/>
            <person name="Devos K.M."/>
            <person name="Dvorak J."/>
        </authorList>
    </citation>
    <scope>NUCLEOTIDE SEQUENCE [LARGE SCALE GENOMIC DNA]</scope>
    <source>
        <strain evidence="1">cv. AL8/78</strain>
    </source>
</reference>
<protein>
    <submittedName>
        <fullName evidence="1">Uncharacterized protein</fullName>
    </submittedName>
</protein>
<reference evidence="2" key="2">
    <citation type="journal article" date="2017" name="Nat. Plants">
        <title>The Aegilops tauschii genome reveals multiple impacts of transposons.</title>
        <authorList>
            <person name="Zhao G."/>
            <person name="Zou C."/>
            <person name="Li K."/>
            <person name="Wang K."/>
            <person name="Li T."/>
            <person name="Gao L."/>
            <person name="Zhang X."/>
            <person name="Wang H."/>
            <person name="Yang Z."/>
            <person name="Liu X."/>
            <person name="Jiang W."/>
            <person name="Mao L."/>
            <person name="Kong X."/>
            <person name="Jiao Y."/>
            <person name="Jia J."/>
        </authorList>
    </citation>
    <scope>NUCLEOTIDE SEQUENCE [LARGE SCALE GENOMIC DNA]</scope>
    <source>
        <strain evidence="2">cv. AL8/78</strain>
    </source>
</reference>
<proteinExistence type="predicted"/>
<reference evidence="1" key="4">
    <citation type="submission" date="2019-03" db="UniProtKB">
        <authorList>
            <consortium name="EnsemblPlants"/>
        </authorList>
    </citation>
    <scope>IDENTIFICATION</scope>
</reference>
<organism evidence="1 2">
    <name type="scientific">Aegilops tauschii subsp. strangulata</name>
    <name type="common">Goatgrass</name>
    <dbReference type="NCBI Taxonomy" id="200361"/>
    <lineage>
        <taxon>Eukaryota</taxon>
        <taxon>Viridiplantae</taxon>
        <taxon>Streptophyta</taxon>
        <taxon>Embryophyta</taxon>
        <taxon>Tracheophyta</taxon>
        <taxon>Spermatophyta</taxon>
        <taxon>Magnoliopsida</taxon>
        <taxon>Liliopsida</taxon>
        <taxon>Poales</taxon>
        <taxon>Poaceae</taxon>
        <taxon>BOP clade</taxon>
        <taxon>Pooideae</taxon>
        <taxon>Triticodae</taxon>
        <taxon>Triticeae</taxon>
        <taxon>Triticinae</taxon>
        <taxon>Aegilops</taxon>
    </lineage>
</organism>
<dbReference type="EnsemblPlants" id="AET2Gv20211800.1">
    <property type="protein sequence ID" value="AET2Gv20211800.1"/>
    <property type="gene ID" value="AET2Gv20211800"/>
</dbReference>
<sequence length="77" mass="8161">RTPPPARPAPADAASTPPVIQEVHFSGAPRSTAASARPLAAATPSSPCGVLGRFDDHSMWFLSLPQHHARAFLHKSR</sequence>
<dbReference type="Gramene" id="AET2Gv20211800.1">
    <property type="protein sequence ID" value="AET2Gv20211800.1"/>
    <property type="gene ID" value="AET2Gv20211800"/>
</dbReference>
<name>A0A453ANY1_AEGTS</name>
<dbReference type="AlphaFoldDB" id="A0A453ANY1"/>
<keyword evidence="2" id="KW-1185">Reference proteome</keyword>
<accession>A0A453ANY1</accession>
<reference evidence="1" key="5">
    <citation type="journal article" date="2021" name="G3 (Bethesda)">
        <title>Aegilops tauschii genome assembly Aet v5.0 features greater sequence contiguity and improved annotation.</title>
        <authorList>
            <person name="Wang L."/>
            <person name="Zhu T."/>
            <person name="Rodriguez J.C."/>
            <person name="Deal K.R."/>
            <person name="Dubcovsky J."/>
            <person name="McGuire P.E."/>
            <person name="Lux T."/>
            <person name="Spannagl M."/>
            <person name="Mayer K.F.X."/>
            <person name="Baldrich P."/>
            <person name="Meyers B.C."/>
            <person name="Huo N."/>
            <person name="Gu Y.Q."/>
            <person name="Zhou H."/>
            <person name="Devos K.M."/>
            <person name="Bennetzen J.L."/>
            <person name="Unver T."/>
            <person name="Budak H."/>
            <person name="Gulick P.J."/>
            <person name="Galiba G."/>
            <person name="Kalapos B."/>
            <person name="Nelson D.R."/>
            <person name="Li P."/>
            <person name="You F.M."/>
            <person name="Luo M.C."/>
            <person name="Dvorak J."/>
        </authorList>
    </citation>
    <scope>NUCLEOTIDE SEQUENCE [LARGE SCALE GENOMIC DNA]</scope>
    <source>
        <strain evidence="1">cv. AL8/78</strain>
    </source>
</reference>
<reference evidence="2" key="1">
    <citation type="journal article" date="2014" name="Science">
        <title>Ancient hybridizations among the ancestral genomes of bread wheat.</title>
        <authorList>
            <consortium name="International Wheat Genome Sequencing Consortium,"/>
            <person name="Marcussen T."/>
            <person name="Sandve S.R."/>
            <person name="Heier L."/>
            <person name="Spannagl M."/>
            <person name="Pfeifer M."/>
            <person name="Jakobsen K.S."/>
            <person name="Wulff B.B."/>
            <person name="Steuernagel B."/>
            <person name="Mayer K.F."/>
            <person name="Olsen O.A."/>
        </authorList>
    </citation>
    <scope>NUCLEOTIDE SEQUENCE [LARGE SCALE GENOMIC DNA]</scope>
    <source>
        <strain evidence="2">cv. AL8/78</strain>
    </source>
</reference>
<evidence type="ECO:0000313" key="2">
    <source>
        <dbReference type="Proteomes" id="UP000015105"/>
    </source>
</evidence>
<dbReference type="Proteomes" id="UP000015105">
    <property type="component" value="Chromosome 2D"/>
</dbReference>